<dbReference type="InterPro" id="IPR036291">
    <property type="entry name" value="NAD(P)-bd_dom_sf"/>
</dbReference>
<dbReference type="RefSeq" id="WP_272445860.1">
    <property type="nucleotide sequence ID" value="NZ_JAMQKC010000004.1"/>
</dbReference>
<sequence length="103" mass="11938">MGRIGQAVARRARGFSMKIIYHNRQSAPDVEAELDVEYRSLDDLLIESDFVCVMVPYTKETHHLITRRELTLMKESAILINTARGSIVNEQDLYEALERQTIW</sequence>
<dbReference type="GO" id="GO:0051287">
    <property type="term" value="F:NAD binding"/>
    <property type="evidence" value="ECO:0007669"/>
    <property type="project" value="InterPro"/>
</dbReference>
<comment type="similarity">
    <text evidence="1">Belongs to the D-isomer specific 2-hydroxyacid dehydrogenase family.</text>
</comment>
<keyword evidence="5" id="KW-1185">Reference proteome</keyword>
<dbReference type="Gene3D" id="3.40.50.720">
    <property type="entry name" value="NAD(P)-binding Rossmann-like Domain"/>
    <property type="match status" value="1"/>
</dbReference>
<dbReference type="Pfam" id="PF02826">
    <property type="entry name" value="2-Hacid_dh_C"/>
    <property type="match status" value="1"/>
</dbReference>
<organism evidence="4 5">
    <name type="scientific">Aquibacillus salsiterrae</name>
    <dbReference type="NCBI Taxonomy" id="2950439"/>
    <lineage>
        <taxon>Bacteria</taxon>
        <taxon>Bacillati</taxon>
        <taxon>Bacillota</taxon>
        <taxon>Bacilli</taxon>
        <taxon>Bacillales</taxon>
        <taxon>Bacillaceae</taxon>
        <taxon>Aquibacillus</taxon>
    </lineage>
</organism>
<feature type="domain" description="D-isomer specific 2-hydroxyacid dehydrogenase NAD-binding" evidence="3">
    <location>
        <begin position="1"/>
        <end position="102"/>
    </location>
</feature>
<evidence type="ECO:0000256" key="2">
    <source>
        <dbReference type="ARBA" id="ARBA00023002"/>
    </source>
</evidence>
<proteinExistence type="inferred from homology"/>
<keyword evidence="2" id="KW-0560">Oxidoreductase</keyword>
<evidence type="ECO:0000313" key="4">
    <source>
        <dbReference type="EMBL" id="MDC3416839.1"/>
    </source>
</evidence>
<dbReference type="AlphaFoldDB" id="A0A9X3WG55"/>
<dbReference type="PANTHER" id="PTHR10996:SF257">
    <property type="entry name" value="GLYOXYLATE REDUCTASE 1"/>
    <property type="match status" value="1"/>
</dbReference>
<reference evidence="4" key="1">
    <citation type="submission" date="2022-06" db="EMBL/GenBank/DDBJ databases">
        <title>Aquibacillus sp. a new bacterium isolated from soil saline samples.</title>
        <authorList>
            <person name="Galisteo C."/>
            <person name="De La Haba R."/>
            <person name="Sanchez-Porro C."/>
            <person name="Ventosa A."/>
        </authorList>
    </citation>
    <scope>NUCLEOTIDE SEQUENCE</scope>
    <source>
        <strain evidence="4">3ASR75-54</strain>
    </source>
</reference>
<dbReference type="InterPro" id="IPR006140">
    <property type="entry name" value="D-isomer_DH_NAD-bd"/>
</dbReference>
<evidence type="ECO:0000259" key="3">
    <source>
        <dbReference type="Pfam" id="PF02826"/>
    </source>
</evidence>
<evidence type="ECO:0000256" key="1">
    <source>
        <dbReference type="ARBA" id="ARBA00005854"/>
    </source>
</evidence>
<dbReference type="SUPFAM" id="SSF51735">
    <property type="entry name" value="NAD(P)-binding Rossmann-fold domains"/>
    <property type="match status" value="1"/>
</dbReference>
<protein>
    <submittedName>
        <fullName evidence="4">NAD(P)-binding domain-containing protein</fullName>
    </submittedName>
</protein>
<comment type="caution">
    <text evidence="4">The sequence shown here is derived from an EMBL/GenBank/DDBJ whole genome shotgun (WGS) entry which is preliminary data.</text>
</comment>
<dbReference type="GO" id="GO:0030267">
    <property type="term" value="F:glyoxylate reductase (NADPH) activity"/>
    <property type="evidence" value="ECO:0007669"/>
    <property type="project" value="TreeGrafter"/>
</dbReference>
<evidence type="ECO:0000313" key="5">
    <source>
        <dbReference type="Proteomes" id="UP001145069"/>
    </source>
</evidence>
<accession>A0A9X3WG55</accession>
<dbReference type="InterPro" id="IPR029753">
    <property type="entry name" value="D-isomer_DH_CS"/>
</dbReference>
<dbReference type="PANTHER" id="PTHR10996">
    <property type="entry name" value="2-HYDROXYACID DEHYDROGENASE-RELATED"/>
    <property type="match status" value="1"/>
</dbReference>
<feature type="non-terminal residue" evidence="4">
    <location>
        <position position="103"/>
    </location>
</feature>
<name>A0A9X3WG55_9BACI</name>
<dbReference type="Proteomes" id="UP001145069">
    <property type="component" value="Unassembled WGS sequence"/>
</dbReference>
<gene>
    <name evidence="4" type="ORF">NC799_07890</name>
</gene>
<dbReference type="InterPro" id="IPR050223">
    <property type="entry name" value="D-isomer_2-hydroxyacid_DH"/>
</dbReference>
<dbReference type="GO" id="GO:0016618">
    <property type="term" value="F:hydroxypyruvate reductase [NAD(P)H] activity"/>
    <property type="evidence" value="ECO:0007669"/>
    <property type="project" value="TreeGrafter"/>
</dbReference>
<dbReference type="EMBL" id="JAMQKC010000004">
    <property type="protein sequence ID" value="MDC3416839.1"/>
    <property type="molecule type" value="Genomic_DNA"/>
</dbReference>
<dbReference type="PROSITE" id="PS00671">
    <property type="entry name" value="D_2_HYDROXYACID_DH_3"/>
    <property type="match status" value="1"/>
</dbReference>
<dbReference type="GO" id="GO:0005829">
    <property type="term" value="C:cytosol"/>
    <property type="evidence" value="ECO:0007669"/>
    <property type="project" value="TreeGrafter"/>
</dbReference>